<feature type="chain" id="PRO_5005121391" description="Lysophospholipase" evidence="10">
    <location>
        <begin position="20"/>
        <end position="691"/>
    </location>
</feature>
<dbReference type="InterPro" id="IPR016035">
    <property type="entry name" value="Acyl_Trfase/lysoPLipase"/>
</dbReference>
<dbReference type="GeneID" id="4836905"/>
<dbReference type="AlphaFoldDB" id="A3LN39"/>
<dbReference type="InterPro" id="IPR002642">
    <property type="entry name" value="LysoPLipase_cat_dom"/>
</dbReference>
<evidence type="ECO:0000256" key="6">
    <source>
        <dbReference type="ARBA" id="ARBA00023098"/>
    </source>
</evidence>
<dbReference type="OMA" id="FWGNITA"/>
<accession>A3LN39</accession>
<protein>
    <recommendedName>
        <fullName evidence="2 10">Lysophospholipase</fullName>
        <ecNumber evidence="2 10">3.1.1.5</ecNumber>
    </recommendedName>
</protein>
<name>A3LN39_PICST</name>
<keyword evidence="3 10" id="KW-0732">Signal</keyword>
<gene>
    <name evidence="12" type="primary">PLB4</name>
    <name evidence="12" type="ORF">PICST_81360</name>
</gene>
<sequence length="691" mass="75622">MKLWASAVVVSTIISLGSARSPSGGYAPGPAQCPSVDSFLREGNSISEQEKEWISERQAKSNEALISFLDDSKLDSFNAEKFINQDNSSGINLGVAFSGGGYRAMLSGAGQMLALDDRSDFGGGSNATNPGGLGGLLQSANYVSALSGGSWLLGSLAMQNWRSVQDVVFNDNDDLWNLTDTRQLVNSNGLWTIVFPVLLGDLNGALTHLNNWYTTKYGPGIGDDLKAKEKAGFPTSLTDAWSRGLAHQLFPGDVDNYMDSYTWSDIRNMSSFVNHEMPFPLVIALGRRPGTTVYNLNSTVVEINPFEIGSFDPSLNTFFTDLKYLGSNVSNGVPTSESCVEGFDNAGFVVGTSSSLFNQFLNTLVCDDCNSLPWYIKPIIKAFLSKLSKNYEDIAEYRPNPFYKSEFANSSHIAQNDTLYLFDGGLGGEVIPLSSLMTKERALDVVVAFDNGNDGATNWPNGSALVSTYERQFSPQGRSAICPYVPDEVSFLSQNLTARPTFFGCDAKNLTDLVKDGVTPPLVIYIANRPFEFYSNTSTYKLSYTDEEQKGMIQNGFDVATRLNGTIDDEWRTCVACAVIRREEERRGIEQSEQCKKCFSNYCWDGTITQSEGPYYQELNFTDTSLTNGSEVFYGPPPPQESSGGGLLSFIFKREEDFDIPVVRSTSASSTMKLNIDTVVVAMLVAAMVMI</sequence>
<dbReference type="STRING" id="322104.A3LN39"/>
<dbReference type="PANTHER" id="PTHR10728:SF33">
    <property type="entry name" value="LYSOPHOSPHOLIPASE 1-RELATED"/>
    <property type="match status" value="1"/>
</dbReference>
<evidence type="ECO:0000313" key="13">
    <source>
        <dbReference type="Proteomes" id="UP000002258"/>
    </source>
</evidence>
<dbReference type="EC" id="3.1.1.5" evidence="2 10"/>
<dbReference type="Pfam" id="PF01735">
    <property type="entry name" value="PLA2_B"/>
    <property type="match status" value="1"/>
</dbReference>
<keyword evidence="4 9" id="KW-0378">Hydrolase</keyword>
<dbReference type="GO" id="GO:0005886">
    <property type="term" value="C:plasma membrane"/>
    <property type="evidence" value="ECO:0007669"/>
    <property type="project" value="TreeGrafter"/>
</dbReference>
<dbReference type="eggNOG" id="KOG1325">
    <property type="taxonomic scope" value="Eukaryota"/>
</dbReference>
<organism evidence="12 13">
    <name type="scientific">Scheffersomyces stipitis (strain ATCC 58785 / CBS 6054 / NBRC 10063 / NRRL Y-11545)</name>
    <name type="common">Yeast</name>
    <name type="synonym">Pichia stipitis</name>
    <dbReference type="NCBI Taxonomy" id="322104"/>
    <lineage>
        <taxon>Eukaryota</taxon>
        <taxon>Fungi</taxon>
        <taxon>Dikarya</taxon>
        <taxon>Ascomycota</taxon>
        <taxon>Saccharomycotina</taxon>
        <taxon>Pichiomycetes</taxon>
        <taxon>Debaryomycetaceae</taxon>
        <taxon>Scheffersomyces</taxon>
    </lineage>
</organism>
<dbReference type="OrthoDB" id="4084751at2759"/>
<evidence type="ECO:0000256" key="8">
    <source>
        <dbReference type="ARBA" id="ARBA00059407"/>
    </source>
</evidence>
<dbReference type="RefSeq" id="XP_001382291.2">
    <property type="nucleotide sequence ID" value="XM_001382254.1"/>
</dbReference>
<dbReference type="HOGENOM" id="CLU_014602_0_1_1"/>
<keyword evidence="6 9" id="KW-0443">Lipid metabolism</keyword>
<dbReference type="SUPFAM" id="SSF52151">
    <property type="entry name" value="FabD/lysophospholipase-like"/>
    <property type="match status" value="1"/>
</dbReference>
<keyword evidence="13" id="KW-1185">Reference proteome</keyword>
<dbReference type="GO" id="GO:0046475">
    <property type="term" value="P:glycerophospholipid catabolic process"/>
    <property type="evidence" value="ECO:0007669"/>
    <property type="project" value="TreeGrafter"/>
</dbReference>
<evidence type="ECO:0000256" key="4">
    <source>
        <dbReference type="ARBA" id="ARBA00022801"/>
    </source>
</evidence>
<evidence type="ECO:0000313" key="12">
    <source>
        <dbReference type="EMBL" id="ABN64262.2"/>
    </source>
</evidence>
<dbReference type="FunFam" id="3.40.1090.10:FF:000010">
    <property type="entry name" value="Lysophospholipase"/>
    <property type="match status" value="1"/>
</dbReference>
<proteinExistence type="inferred from homology"/>
<comment type="catalytic activity">
    <reaction evidence="10">
        <text>a 1-acyl-sn-glycero-3-phosphocholine + H2O = sn-glycerol 3-phosphocholine + a fatty acid + H(+)</text>
        <dbReference type="Rhea" id="RHEA:15177"/>
        <dbReference type="ChEBI" id="CHEBI:15377"/>
        <dbReference type="ChEBI" id="CHEBI:15378"/>
        <dbReference type="ChEBI" id="CHEBI:16870"/>
        <dbReference type="ChEBI" id="CHEBI:28868"/>
        <dbReference type="ChEBI" id="CHEBI:58168"/>
        <dbReference type="EC" id="3.1.1.5"/>
    </reaction>
</comment>
<dbReference type="KEGG" id="pic:PICST_81360"/>
<evidence type="ECO:0000256" key="5">
    <source>
        <dbReference type="ARBA" id="ARBA00022963"/>
    </source>
</evidence>
<dbReference type="Proteomes" id="UP000002258">
    <property type="component" value="Chromosome 2"/>
</dbReference>
<evidence type="ECO:0000256" key="2">
    <source>
        <dbReference type="ARBA" id="ARBA00013274"/>
    </source>
</evidence>
<dbReference type="GO" id="GO:0005576">
    <property type="term" value="C:extracellular region"/>
    <property type="evidence" value="ECO:0007669"/>
    <property type="project" value="TreeGrafter"/>
</dbReference>
<evidence type="ECO:0000259" key="11">
    <source>
        <dbReference type="PROSITE" id="PS51210"/>
    </source>
</evidence>
<dbReference type="SMART" id="SM00022">
    <property type="entry name" value="PLAc"/>
    <property type="match status" value="1"/>
</dbReference>
<dbReference type="EMBL" id="CP000496">
    <property type="protein sequence ID" value="ABN64262.2"/>
    <property type="molecule type" value="Genomic_DNA"/>
</dbReference>
<evidence type="ECO:0000256" key="9">
    <source>
        <dbReference type="PROSITE-ProRule" id="PRU00555"/>
    </source>
</evidence>
<feature type="domain" description="PLA2c" evidence="11">
    <location>
        <begin position="32"/>
        <end position="609"/>
    </location>
</feature>
<comment type="similarity">
    <text evidence="1 10">Belongs to the lysophospholipase family.</text>
</comment>
<comment type="function">
    <text evidence="8">Catalyzes the release of fatty acids from lysophospholipids. Phospholipase B may well contribute to pathogenicity by abetting the fungus in damaging and traversing host cell membranes, processes which likely increase the rapidity of disseminated infection.</text>
</comment>
<dbReference type="InParanoid" id="A3LN39"/>
<dbReference type="GO" id="GO:0005829">
    <property type="term" value="C:cytosol"/>
    <property type="evidence" value="ECO:0007669"/>
    <property type="project" value="TreeGrafter"/>
</dbReference>
<keyword evidence="7" id="KW-0325">Glycoprotein</keyword>
<feature type="signal peptide" evidence="10">
    <location>
        <begin position="1"/>
        <end position="19"/>
    </location>
</feature>
<evidence type="ECO:0000256" key="1">
    <source>
        <dbReference type="ARBA" id="ARBA00008780"/>
    </source>
</evidence>
<dbReference type="GO" id="GO:0004623">
    <property type="term" value="F:phospholipase A2 activity"/>
    <property type="evidence" value="ECO:0007669"/>
    <property type="project" value="TreeGrafter"/>
</dbReference>
<dbReference type="Gene3D" id="3.40.1090.10">
    <property type="entry name" value="Cytosolic phospholipase A2 catalytic domain"/>
    <property type="match status" value="1"/>
</dbReference>
<evidence type="ECO:0000256" key="10">
    <source>
        <dbReference type="RuleBase" id="RU362103"/>
    </source>
</evidence>
<dbReference type="PROSITE" id="PS51210">
    <property type="entry name" value="PLA2C"/>
    <property type="match status" value="1"/>
</dbReference>
<dbReference type="GO" id="GO:0004622">
    <property type="term" value="F:phosphatidylcholine lysophospholipase activity"/>
    <property type="evidence" value="ECO:0007669"/>
    <property type="project" value="UniProtKB-EC"/>
</dbReference>
<reference evidence="12 13" key="1">
    <citation type="journal article" date="2007" name="Nat. Biotechnol.">
        <title>Genome sequence of the lignocellulose-bioconverting and xylose-fermenting yeast Pichia stipitis.</title>
        <authorList>
            <person name="Jeffries T.W."/>
            <person name="Grigoriev I.V."/>
            <person name="Grimwood J."/>
            <person name="Laplaza J.M."/>
            <person name="Aerts A."/>
            <person name="Salamov A."/>
            <person name="Schmutz J."/>
            <person name="Lindquist E."/>
            <person name="Dehal P."/>
            <person name="Shapiro H."/>
            <person name="Jin Y.S."/>
            <person name="Passoth V."/>
            <person name="Richardson P.M."/>
        </authorList>
    </citation>
    <scope>NUCLEOTIDE SEQUENCE [LARGE SCALE GENOMIC DNA]</scope>
    <source>
        <strain evidence="13">ATCC 58785 / CBS 6054 / NBRC 10063 / NRRL Y-11545</strain>
    </source>
</reference>
<evidence type="ECO:0000256" key="3">
    <source>
        <dbReference type="ARBA" id="ARBA00022729"/>
    </source>
</evidence>
<evidence type="ECO:0000256" key="7">
    <source>
        <dbReference type="ARBA" id="ARBA00023180"/>
    </source>
</evidence>
<keyword evidence="5 9" id="KW-0442">Lipid degradation</keyword>
<dbReference type="GO" id="GO:0005783">
    <property type="term" value="C:endoplasmic reticulum"/>
    <property type="evidence" value="ECO:0007669"/>
    <property type="project" value="TreeGrafter"/>
</dbReference>
<dbReference type="PANTHER" id="PTHR10728">
    <property type="entry name" value="CYTOSOLIC PHOSPHOLIPASE A2"/>
    <property type="match status" value="1"/>
</dbReference>